<dbReference type="PANTHER" id="PTHR34474:SF2">
    <property type="entry name" value="SIGNAL TRANSDUCTION PROTEIN TRAP"/>
    <property type="match status" value="1"/>
</dbReference>
<dbReference type="InterPro" id="IPR007138">
    <property type="entry name" value="ABM_dom"/>
</dbReference>
<dbReference type="InterPro" id="IPR050404">
    <property type="entry name" value="Heme-degrading_MO"/>
</dbReference>
<sequence>MMMKKGVLGRARGANPNATRRSSGRSVSVRAASPSSSPASSATEAQSSSTRYIAMNRFQVQERDGAAAAFEKKWALRPSRLATMDGFRWFSLFRKVAEDGSGPVLPTSGEEFNYTSMTVWENKDNFTVWREGDAFKEAHGGGTFKGVLDMLVSSARTLKGKPKAKMFAAQSTVSTPVDPADLPSSPGGWREVEADGVNILDPECFMIMEEAASGSEDLAAFEAALEQAAEAPGFKFGTVLVPDSKKDGDGKVSLVQVWDSKSAFEAADAAKAPGSAANYFEGTLVLTTQKGA</sequence>
<feature type="region of interest" description="Disordered" evidence="1">
    <location>
        <begin position="1"/>
        <end position="48"/>
    </location>
</feature>
<dbReference type="EMBL" id="HBHU01004023">
    <property type="protein sequence ID" value="CAE0015539.1"/>
    <property type="molecule type" value="Transcribed_RNA"/>
</dbReference>
<dbReference type="Gene3D" id="3.30.70.100">
    <property type="match status" value="1"/>
</dbReference>
<feature type="compositionally biased region" description="Low complexity" evidence="1">
    <location>
        <begin position="18"/>
        <end position="48"/>
    </location>
</feature>
<protein>
    <recommendedName>
        <fullName evidence="2">ABM domain-containing protein</fullName>
    </recommendedName>
</protein>
<reference evidence="3" key="1">
    <citation type="submission" date="2021-01" db="EMBL/GenBank/DDBJ databases">
        <authorList>
            <person name="Corre E."/>
            <person name="Pelletier E."/>
            <person name="Niang G."/>
            <person name="Scheremetjew M."/>
            <person name="Finn R."/>
            <person name="Kale V."/>
            <person name="Holt S."/>
            <person name="Cochrane G."/>
            <person name="Meng A."/>
            <person name="Brown T."/>
            <person name="Cohen L."/>
        </authorList>
    </citation>
    <scope>NUCLEOTIDE SEQUENCE</scope>
    <source>
        <strain evidence="3">RCC856</strain>
    </source>
</reference>
<evidence type="ECO:0000313" key="3">
    <source>
        <dbReference type="EMBL" id="CAE0015539.1"/>
    </source>
</evidence>
<organism evidence="3">
    <name type="scientific">Chloropicon laureae</name>
    <dbReference type="NCBI Taxonomy" id="464258"/>
    <lineage>
        <taxon>Eukaryota</taxon>
        <taxon>Viridiplantae</taxon>
        <taxon>Chlorophyta</taxon>
        <taxon>Chloropicophyceae</taxon>
        <taxon>Chloropicales</taxon>
        <taxon>Chloropicaceae</taxon>
        <taxon>Chloropicon</taxon>
    </lineage>
</organism>
<evidence type="ECO:0000259" key="2">
    <source>
        <dbReference type="PROSITE" id="PS51725"/>
    </source>
</evidence>
<dbReference type="PANTHER" id="PTHR34474">
    <property type="entry name" value="SIGNAL TRANSDUCTION PROTEIN TRAP"/>
    <property type="match status" value="1"/>
</dbReference>
<dbReference type="InterPro" id="IPR011008">
    <property type="entry name" value="Dimeric_a/b-barrel"/>
</dbReference>
<dbReference type="Pfam" id="PF03992">
    <property type="entry name" value="ABM"/>
    <property type="match status" value="1"/>
</dbReference>
<dbReference type="AlphaFoldDB" id="A0A7S2Z0D6"/>
<name>A0A7S2Z0D6_9CHLO</name>
<dbReference type="SUPFAM" id="SSF54909">
    <property type="entry name" value="Dimeric alpha+beta barrel"/>
    <property type="match status" value="1"/>
</dbReference>
<feature type="domain" description="ABM" evidence="2">
    <location>
        <begin position="52"/>
        <end position="158"/>
    </location>
</feature>
<proteinExistence type="predicted"/>
<dbReference type="PROSITE" id="PS51725">
    <property type="entry name" value="ABM"/>
    <property type="match status" value="1"/>
</dbReference>
<feature type="region of interest" description="Disordered" evidence="1">
    <location>
        <begin position="170"/>
        <end position="189"/>
    </location>
</feature>
<evidence type="ECO:0000256" key="1">
    <source>
        <dbReference type="SAM" id="MobiDB-lite"/>
    </source>
</evidence>
<accession>A0A7S2Z0D6</accession>
<gene>
    <name evidence="3" type="ORF">CLAU1311_LOCUS2601</name>
</gene>